<proteinExistence type="predicted"/>
<feature type="chain" id="PRO_5027649346" description="Lipoprotein" evidence="1">
    <location>
        <begin position="24"/>
        <end position="210"/>
    </location>
</feature>
<evidence type="ECO:0000256" key="1">
    <source>
        <dbReference type="SAM" id="SignalP"/>
    </source>
</evidence>
<evidence type="ECO:0000313" key="2">
    <source>
        <dbReference type="EMBL" id="HFG21235.1"/>
    </source>
</evidence>
<gene>
    <name evidence="2" type="ORF">ENS82_11095</name>
</gene>
<organism evidence="2">
    <name type="scientific">Meiothermus ruber</name>
    <dbReference type="NCBI Taxonomy" id="277"/>
    <lineage>
        <taxon>Bacteria</taxon>
        <taxon>Thermotogati</taxon>
        <taxon>Deinococcota</taxon>
        <taxon>Deinococci</taxon>
        <taxon>Thermales</taxon>
        <taxon>Thermaceae</taxon>
        <taxon>Meiothermus</taxon>
    </lineage>
</organism>
<comment type="caution">
    <text evidence="2">The sequence shown here is derived from an EMBL/GenBank/DDBJ whole genome shotgun (WGS) entry which is preliminary data.</text>
</comment>
<dbReference type="AlphaFoldDB" id="A0A7C3DI15"/>
<protein>
    <recommendedName>
        <fullName evidence="3">Lipoprotein</fullName>
    </recommendedName>
</protein>
<reference evidence="2" key="1">
    <citation type="journal article" date="2020" name="mSystems">
        <title>Genome- and Community-Level Interaction Insights into Carbon Utilization and Element Cycling Functions of Hydrothermarchaeota in Hydrothermal Sediment.</title>
        <authorList>
            <person name="Zhou Z."/>
            <person name="Liu Y."/>
            <person name="Xu W."/>
            <person name="Pan J."/>
            <person name="Luo Z.H."/>
            <person name="Li M."/>
        </authorList>
    </citation>
    <scope>NUCLEOTIDE SEQUENCE [LARGE SCALE GENOMIC DNA]</scope>
    <source>
        <strain evidence="2">SpSt-524</strain>
    </source>
</reference>
<accession>A0A7C3DI15</accession>
<keyword evidence="1" id="KW-0732">Signal</keyword>
<name>A0A7C3DI15_MEIRU</name>
<evidence type="ECO:0008006" key="3">
    <source>
        <dbReference type="Google" id="ProtNLM"/>
    </source>
</evidence>
<feature type="signal peptide" evidence="1">
    <location>
        <begin position="1"/>
        <end position="23"/>
    </location>
</feature>
<dbReference type="RefSeq" id="WP_409656623.1">
    <property type="nucleotide sequence ID" value="NZ_JBKBUW010000030.1"/>
</dbReference>
<dbReference type="EMBL" id="DSWI01000026">
    <property type="protein sequence ID" value="HFG21235.1"/>
    <property type="molecule type" value="Genomic_DNA"/>
</dbReference>
<sequence length="210" mass="22459">MKTKTRLAIVGFAYLVASCSSFIPPQNIPNPLGLTGQQVQVEIGASAVSRATTTGLGSIKTDFPDVDTSSSPIPISLKQTLFRVGFVSDVKLSTPTGSLPCTIILTKVDIQVRLKDARHTFTLPTFSLNKVVELEQQPTEPTTYRILNPEVFVGNVLDAIAVRQLQELITSGGPNQAEIYLSVQATSVPELPPGSILTLTFGTTEATLAF</sequence>
<dbReference type="PROSITE" id="PS51257">
    <property type="entry name" value="PROKAR_LIPOPROTEIN"/>
    <property type="match status" value="1"/>
</dbReference>